<evidence type="ECO:0000313" key="4">
    <source>
        <dbReference type="Proteomes" id="UP000326289"/>
    </source>
</evidence>
<evidence type="ECO:0000256" key="2">
    <source>
        <dbReference type="SAM" id="Phobius"/>
    </source>
</evidence>
<dbReference type="EMBL" id="ML732768">
    <property type="protein sequence ID" value="KAB8278439.1"/>
    <property type="molecule type" value="Genomic_DNA"/>
</dbReference>
<feature type="compositionally biased region" description="Polar residues" evidence="1">
    <location>
        <begin position="128"/>
        <end position="142"/>
    </location>
</feature>
<reference evidence="3 4" key="1">
    <citation type="submission" date="2019-04" db="EMBL/GenBank/DDBJ databases">
        <title>Fungal friends and foes A comparative genomics study of 23 Aspergillus species from section Flavi.</title>
        <authorList>
            <consortium name="DOE Joint Genome Institute"/>
            <person name="Kjaerbolling I."/>
            <person name="Vesth T.C."/>
            <person name="Frisvad J.C."/>
            <person name="Nybo J.L."/>
            <person name="Theobald S."/>
            <person name="Kildgaard S."/>
            <person name="Petersen T.I."/>
            <person name="Kuo A."/>
            <person name="Sato A."/>
            <person name="Lyhne E.K."/>
            <person name="Kogle M.E."/>
            <person name="Wiebenga A."/>
            <person name="Kun R.S."/>
            <person name="Lubbers R.J."/>
            <person name="Makela M.R."/>
            <person name="Barry K."/>
            <person name="Chovatia M."/>
            <person name="Clum A."/>
            <person name="Daum C."/>
            <person name="Haridas S."/>
            <person name="He G."/>
            <person name="LaButti K."/>
            <person name="Lipzen A."/>
            <person name="Mondo S."/>
            <person name="Pangilinan J."/>
            <person name="Riley R."/>
            <person name="Salamov A."/>
            <person name="Simmons B.A."/>
            <person name="Magnuson J.K."/>
            <person name="Henrissat B."/>
            <person name="Mortensen U.H."/>
            <person name="Larsen T.O."/>
            <person name="De vries R.P."/>
            <person name="Grigoriev I.V."/>
            <person name="Machida M."/>
            <person name="Baker S.E."/>
            <person name="Andersen M.R."/>
        </authorList>
    </citation>
    <scope>NUCLEOTIDE SEQUENCE [LARGE SCALE GENOMIC DNA]</scope>
    <source>
        <strain evidence="3 4">CBS 117635</strain>
    </source>
</reference>
<feature type="transmembrane region" description="Helical" evidence="2">
    <location>
        <begin position="23"/>
        <end position="42"/>
    </location>
</feature>
<evidence type="ECO:0000313" key="3">
    <source>
        <dbReference type="EMBL" id="KAB8278439.1"/>
    </source>
</evidence>
<proteinExistence type="predicted"/>
<keyword evidence="2" id="KW-0812">Transmembrane</keyword>
<name>A0A5N6JJH6_9EURO</name>
<organism evidence="3 4">
    <name type="scientific">Aspergillus minisclerotigenes</name>
    <dbReference type="NCBI Taxonomy" id="656917"/>
    <lineage>
        <taxon>Eukaryota</taxon>
        <taxon>Fungi</taxon>
        <taxon>Dikarya</taxon>
        <taxon>Ascomycota</taxon>
        <taxon>Pezizomycotina</taxon>
        <taxon>Eurotiomycetes</taxon>
        <taxon>Eurotiomycetidae</taxon>
        <taxon>Eurotiales</taxon>
        <taxon>Aspergillaceae</taxon>
        <taxon>Aspergillus</taxon>
        <taxon>Aspergillus subgen. Circumdati</taxon>
    </lineage>
</organism>
<dbReference type="AlphaFoldDB" id="A0A5N6JJH6"/>
<protein>
    <submittedName>
        <fullName evidence="3">Uncharacterized protein</fullName>
    </submittedName>
</protein>
<keyword evidence="2" id="KW-1133">Transmembrane helix</keyword>
<dbReference type="Proteomes" id="UP000326289">
    <property type="component" value="Unassembled WGS sequence"/>
</dbReference>
<keyword evidence="4" id="KW-1185">Reference proteome</keyword>
<accession>A0A5N6JJH6</accession>
<evidence type="ECO:0000256" key="1">
    <source>
        <dbReference type="SAM" id="MobiDB-lite"/>
    </source>
</evidence>
<sequence>MGPLHWRQALSFRSFGLPTDGSLSFLLTFFFLLPFFHFFVFARFLQERVNDWDCGTGEFCADLAWRLMEYTAMSYAHTVGLAPLRNATIVQISLTDDDYYCMRFRVQTRLARVWRSEIRSDQEKRSPKQQSEPPCGSRSSKVGQMKPSVHPPAEFTSGMVYHCRTKKKKHETVVEK</sequence>
<gene>
    <name evidence="3" type="ORF">BDV30DRAFT_203833</name>
</gene>
<keyword evidence="2" id="KW-0472">Membrane</keyword>
<feature type="region of interest" description="Disordered" evidence="1">
    <location>
        <begin position="121"/>
        <end position="161"/>
    </location>
</feature>